<keyword evidence="3" id="KW-1185">Reference proteome</keyword>
<protein>
    <submittedName>
        <fullName evidence="2">Uncharacterized protein</fullName>
    </submittedName>
</protein>
<name>A0A2R6NP77_9APHY</name>
<feature type="region of interest" description="Disordered" evidence="1">
    <location>
        <begin position="221"/>
        <end position="244"/>
    </location>
</feature>
<sequence length="400" mass="44205">MPTERKTRQHTLQDSISDFLATVPVPFIGDMRHGMWVLELADLLVEYIKLDPSLEWNVSREVMKLMQAMMEPYANKSWVDTVYATLPMLANFHEDGPAPGGEQLSDTIYVKKSDQVSYAFWPKLFGLTTLQCALCRLIKRRKECIFPHGASKCTICAKRGRRCHGYKGDTEDGESTRTNKRKTSAATSVEGSSRSSTIPCTDGLPDTTVGDLRAEKRMRYADEGGQGGRDVTPQPVAKDGSMDSSELRITRLTPLHGASPMVQAITSHPSAVMTTLATSSATTYITSSVCVNPAVRDTASTQPGTARLLIPETIPIRRQSTRLQCAMAATEANDASRLDGLDGIGLPVEVIDEIREARNLMDDMGSRIDAMQYIIRCLDARQRQLFDTHAPGSQMRNWDV</sequence>
<comment type="caution">
    <text evidence="2">The sequence shown here is derived from an EMBL/GenBank/DDBJ whole genome shotgun (WGS) entry which is preliminary data.</text>
</comment>
<dbReference type="Proteomes" id="UP000186601">
    <property type="component" value="Unassembled WGS sequence"/>
</dbReference>
<reference evidence="2 3" key="1">
    <citation type="submission" date="2018-02" db="EMBL/GenBank/DDBJ databases">
        <title>Genome sequence of the basidiomycete white-rot fungus Phlebia centrifuga.</title>
        <authorList>
            <person name="Granchi Z."/>
            <person name="Peng M."/>
            <person name="de Vries R.P."/>
            <person name="Hilden K."/>
            <person name="Makela M.R."/>
            <person name="Grigoriev I."/>
            <person name="Riley R."/>
        </authorList>
    </citation>
    <scope>NUCLEOTIDE SEQUENCE [LARGE SCALE GENOMIC DNA]</scope>
    <source>
        <strain evidence="2 3">FBCC195</strain>
    </source>
</reference>
<evidence type="ECO:0000313" key="2">
    <source>
        <dbReference type="EMBL" id="PSR74202.1"/>
    </source>
</evidence>
<proteinExistence type="predicted"/>
<evidence type="ECO:0000313" key="3">
    <source>
        <dbReference type="Proteomes" id="UP000186601"/>
    </source>
</evidence>
<feature type="compositionally biased region" description="Basic and acidic residues" evidence="1">
    <location>
        <begin position="166"/>
        <end position="177"/>
    </location>
</feature>
<dbReference type="AlphaFoldDB" id="A0A2R6NP77"/>
<organism evidence="2 3">
    <name type="scientific">Hermanssonia centrifuga</name>
    <dbReference type="NCBI Taxonomy" id="98765"/>
    <lineage>
        <taxon>Eukaryota</taxon>
        <taxon>Fungi</taxon>
        <taxon>Dikarya</taxon>
        <taxon>Basidiomycota</taxon>
        <taxon>Agaricomycotina</taxon>
        <taxon>Agaricomycetes</taxon>
        <taxon>Polyporales</taxon>
        <taxon>Meruliaceae</taxon>
        <taxon>Hermanssonia</taxon>
    </lineage>
</organism>
<feature type="compositionally biased region" description="Polar residues" evidence="1">
    <location>
        <begin position="184"/>
        <end position="199"/>
    </location>
</feature>
<feature type="region of interest" description="Disordered" evidence="1">
    <location>
        <begin position="166"/>
        <end position="208"/>
    </location>
</feature>
<accession>A0A2R6NP77</accession>
<evidence type="ECO:0000256" key="1">
    <source>
        <dbReference type="SAM" id="MobiDB-lite"/>
    </source>
</evidence>
<dbReference type="EMBL" id="MLYV02001013">
    <property type="protein sequence ID" value="PSR74202.1"/>
    <property type="molecule type" value="Genomic_DNA"/>
</dbReference>
<gene>
    <name evidence="2" type="ORF">PHLCEN_2v10033</name>
</gene>